<dbReference type="GO" id="GO:0051603">
    <property type="term" value="P:proteolysis involved in protein catabolic process"/>
    <property type="evidence" value="ECO:0007669"/>
    <property type="project" value="TreeGrafter"/>
</dbReference>
<keyword evidence="3 6" id="KW-0378">Hydrolase</keyword>
<accession>A0A6J4IVE1</accession>
<dbReference type="AlphaFoldDB" id="A0A6J4IVE1"/>
<dbReference type="GO" id="GO:0004222">
    <property type="term" value="F:metalloendopeptidase activity"/>
    <property type="evidence" value="ECO:0007669"/>
    <property type="project" value="InterPro"/>
</dbReference>
<dbReference type="Pfam" id="PF01435">
    <property type="entry name" value="Peptidase_M48"/>
    <property type="match status" value="1"/>
</dbReference>
<dbReference type="GO" id="GO:0046872">
    <property type="term" value="F:metal ion binding"/>
    <property type="evidence" value="ECO:0007669"/>
    <property type="project" value="UniProtKB-KW"/>
</dbReference>
<dbReference type="PANTHER" id="PTHR22726:SF1">
    <property type="entry name" value="METALLOENDOPEPTIDASE OMA1, MITOCHONDRIAL"/>
    <property type="match status" value="1"/>
</dbReference>
<evidence type="ECO:0000256" key="3">
    <source>
        <dbReference type="ARBA" id="ARBA00022801"/>
    </source>
</evidence>
<name>A0A6J4IVE1_9BACT</name>
<dbReference type="EMBL" id="CADCTJ010000728">
    <property type="protein sequence ID" value="CAA9261718.1"/>
    <property type="molecule type" value="Genomic_DNA"/>
</dbReference>
<keyword evidence="5 6" id="KW-0482">Metalloprotease</keyword>
<feature type="domain" description="Peptidase M48" evidence="7">
    <location>
        <begin position="74"/>
        <end position="248"/>
    </location>
</feature>
<keyword evidence="1 6" id="KW-0645">Protease</keyword>
<dbReference type="PROSITE" id="PS51257">
    <property type="entry name" value="PROKAR_LIPOPROTEIN"/>
    <property type="match status" value="1"/>
</dbReference>
<evidence type="ECO:0000256" key="5">
    <source>
        <dbReference type="ARBA" id="ARBA00023049"/>
    </source>
</evidence>
<evidence type="ECO:0000256" key="1">
    <source>
        <dbReference type="ARBA" id="ARBA00022670"/>
    </source>
</evidence>
<dbReference type="GO" id="GO:0016020">
    <property type="term" value="C:membrane"/>
    <property type="evidence" value="ECO:0007669"/>
    <property type="project" value="TreeGrafter"/>
</dbReference>
<dbReference type="InterPro" id="IPR051156">
    <property type="entry name" value="Mito/Outer_Membr_Metalloprot"/>
</dbReference>
<protein>
    <recommendedName>
        <fullName evidence="7">Peptidase M48 domain-containing protein</fullName>
    </recommendedName>
</protein>
<keyword evidence="4 6" id="KW-0862">Zinc</keyword>
<evidence type="ECO:0000256" key="2">
    <source>
        <dbReference type="ARBA" id="ARBA00022723"/>
    </source>
</evidence>
<organism evidence="8">
    <name type="scientific">uncultured Adhaeribacter sp</name>
    <dbReference type="NCBI Taxonomy" id="448109"/>
    <lineage>
        <taxon>Bacteria</taxon>
        <taxon>Pseudomonadati</taxon>
        <taxon>Bacteroidota</taxon>
        <taxon>Cytophagia</taxon>
        <taxon>Cytophagales</taxon>
        <taxon>Hymenobacteraceae</taxon>
        <taxon>Adhaeribacter</taxon>
        <taxon>environmental samples</taxon>
    </lineage>
</organism>
<proteinExistence type="inferred from homology"/>
<reference evidence="8" key="1">
    <citation type="submission" date="2020-02" db="EMBL/GenBank/DDBJ databases">
        <authorList>
            <person name="Meier V. D."/>
        </authorList>
    </citation>
    <scope>NUCLEOTIDE SEQUENCE</scope>
    <source>
        <strain evidence="8">AVDCRST_MAG95</strain>
    </source>
</reference>
<gene>
    <name evidence="8" type="ORF">AVDCRST_MAG95-2338</name>
</gene>
<evidence type="ECO:0000313" key="8">
    <source>
        <dbReference type="EMBL" id="CAA9261718.1"/>
    </source>
</evidence>
<sequence>MLATFKKYTLLWGGAAILSITGCTADKNGDRLIFTIEDDISLGARVAGQVDSTYQAKGQLLDPASPQNKAAYDHLNRIVNRILNSGQVAYRSEFAWDTKIIKDDNVLNAFATPGGHIYVFSGLIKYLDNEDQFAGVMGHEIAHADQRHSTKQLQRQYGLSVILSVALGNNPGTLTQIAANLATLSFDRNAEREADEYSVIYLSGTKYYACNGAAGFFEKILQEGQQGRTPEFLSTHPDPGNRVEAINTKAQALNCSTTPAGGTTYQDFKRSLN</sequence>
<evidence type="ECO:0000256" key="4">
    <source>
        <dbReference type="ARBA" id="ARBA00022833"/>
    </source>
</evidence>
<keyword evidence="2" id="KW-0479">Metal-binding</keyword>
<dbReference type="InterPro" id="IPR001915">
    <property type="entry name" value="Peptidase_M48"/>
</dbReference>
<comment type="similarity">
    <text evidence="6">Belongs to the peptidase M48 family.</text>
</comment>
<evidence type="ECO:0000259" key="7">
    <source>
        <dbReference type="Pfam" id="PF01435"/>
    </source>
</evidence>
<dbReference type="Gene3D" id="3.30.2010.10">
    <property type="entry name" value="Metalloproteases ('zincins'), catalytic domain"/>
    <property type="match status" value="1"/>
</dbReference>
<dbReference type="PANTHER" id="PTHR22726">
    <property type="entry name" value="METALLOENDOPEPTIDASE OMA1"/>
    <property type="match status" value="1"/>
</dbReference>
<evidence type="ECO:0000256" key="6">
    <source>
        <dbReference type="RuleBase" id="RU003983"/>
    </source>
</evidence>
<comment type="cofactor">
    <cofactor evidence="6">
        <name>Zn(2+)</name>
        <dbReference type="ChEBI" id="CHEBI:29105"/>
    </cofactor>
    <text evidence="6">Binds 1 zinc ion per subunit.</text>
</comment>